<evidence type="ECO:0000313" key="2">
    <source>
        <dbReference type="EMBL" id="CAD7642501.1"/>
    </source>
</evidence>
<sequence>AATTGGPTVNTEEALLEKALAMSLETDEERNAGVKPPVSASSAMPNFATMSEEEQIAYAMQMSLQAAHESKPVDSPVPMETDDTEDKSDGKEK</sequence>
<dbReference type="EMBL" id="OC881910">
    <property type="protein sequence ID" value="CAD7642501.1"/>
    <property type="molecule type" value="Genomic_DNA"/>
</dbReference>
<keyword evidence="3" id="KW-1185">Reference proteome</keyword>
<feature type="region of interest" description="Disordered" evidence="1">
    <location>
        <begin position="26"/>
        <end position="45"/>
    </location>
</feature>
<dbReference type="PROSITE" id="PS50330">
    <property type="entry name" value="UIM"/>
    <property type="match status" value="2"/>
</dbReference>
<dbReference type="Proteomes" id="UP000759131">
    <property type="component" value="Unassembled WGS sequence"/>
</dbReference>
<feature type="region of interest" description="Disordered" evidence="1">
    <location>
        <begin position="63"/>
        <end position="93"/>
    </location>
</feature>
<protein>
    <submittedName>
        <fullName evidence="2">Uncharacterized protein</fullName>
    </submittedName>
</protein>
<dbReference type="OrthoDB" id="1731724at2759"/>
<dbReference type="Gene3D" id="6.10.300.40">
    <property type="match status" value="1"/>
</dbReference>
<accession>A0A7R9LIU4</accession>
<dbReference type="Pfam" id="PF02809">
    <property type="entry name" value="UIM"/>
    <property type="match status" value="2"/>
</dbReference>
<name>A0A7R9LIU4_9ACAR</name>
<evidence type="ECO:0000256" key="1">
    <source>
        <dbReference type="SAM" id="MobiDB-lite"/>
    </source>
</evidence>
<dbReference type="EMBL" id="CAJPIZ010027335">
    <property type="protein sequence ID" value="CAG2119224.1"/>
    <property type="molecule type" value="Genomic_DNA"/>
</dbReference>
<dbReference type="InterPro" id="IPR003903">
    <property type="entry name" value="UIM_dom"/>
</dbReference>
<dbReference type="SMART" id="SM00726">
    <property type="entry name" value="UIM"/>
    <property type="match status" value="2"/>
</dbReference>
<dbReference type="AlphaFoldDB" id="A0A7R9LIU4"/>
<gene>
    <name evidence="2" type="ORF">OSB1V03_LOCUS19173</name>
</gene>
<proteinExistence type="predicted"/>
<reference evidence="2" key="1">
    <citation type="submission" date="2020-11" db="EMBL/GenBank/DDBJ databases">
        <authorList>
            <person name="Tran Van P."/>
        </authorList>
    </citation>
    <scope>NUCLEOTIDE SEQUENCE</scope>
</reference>
<evidence type="ECO:0000313" key="3">
    <source>
        <dbReference type="Proteomes" id="UP000759131"/>
    </source>
</evidence>
<feature type="non-terminal residue" evidence="2">
    <location>
        <position position="1"/>
    </location>
</feature>
<organism evidence="2">
    <name type="scientific">Medioppia subpectinata</name>
    <dbReference type="NCBI Taxonomy" id="1979941"/>
    <lineage>
        <taxon>Eukaryota</taxon>
        <taxon>Metazoa</taxon>
        <taxon>Ecdysozoa</taxon>
        <taxon>Arthropoda</taxon>
        <taxon>Chelicerata</taxon>
        <taxon>Arachnida</taxon>
        <taxon>Acari</taxon>
        <taxon>Acariformes</taxon>
        <taxon>Sarcoptiformes</taxon>
        <taxon>Oribatida</taxon>
        <taxon>Brachypylina</taxon>
        <taxon>Oppioidea</taxon>
        <taxon>Oppiidae</taxon>
        <taxon>Medioppia</taxon>
    </lineage>
</organism>